<dbReference type="EMBL" id="BOSE01000007">
    <property type="protein sequence ID" value="GIP17873.1"/>
    <property type="molecule type" value="Genomic_DNA"/>
</dbReference>
<proteinExistence type="predicted"/>
<comment type="caution">
    <text evidence="6">The sequence shown here is derived from an EMBL/GenBank/DDBJ whole genome shotgun (WGS) entry which is preliminary data.</text>
</comment>
<dbReference type="Proteomes" id="UP000683139">
    <property type="component" value="Unassembled WGS sequence"/>
</dbReference>
<dbReference type="Pfam" id="PF12833">
    <property type="entry name" value="HTH_18"/>
    <property type="match status" value="1"/>
</dbReference>
<dbReference type="GO" id="GO:0003700">
    <property type="term" value="F:DNA-binding transcription factor activity"/>
    <property type="evidence" value="ECO:0007669"/>
    <property type="project" value="InterPro"/>
</dbReference>
<dbReference type="Pfam" id="PF01497">
    <property type="entry name" value="Peripla_BP_2"/>
    <property type="match status" value="1"/>
</dbReference>
<evidence type="ECO:0000259" key="4">
    <source>
        <dbReference type="PROSITE" id="PS01124"/>
    </source>
</evidence>
<evidence type="ECO:0008006" key="8">
    <source>
        <dbReference type="Google" id="ProtNLM"/>
    </source>
</evidence>
<sequence length="551" mass="61810">MGTGSEWLESYFAAYSLTTIDACYGSLQLSVPEEPGTTLLLAVAGGQGEAVVEGRSYSLQKGKLLLLPEGSGVSIKSSSNSLLQCYAVGVAPVIQTNKAAGSLQRQSKITSLSKEAYIDAGAKFIEFAQQLYIHRLPVEELRHIKNQLIFHEMLYELLQCLEHSEKGETELWSLEQSVRYMEQQFREKISREQLAAATGISSSHYSVAFKQLTGYSPNHYMTTLRVHHAMELLLQGKETLREVAIKTGYKDEFYLSRRFKQHTGISPSNYAAQFSKRVAVLIPPYASHLMLLGVEPTVSIADSSEYISSSELSVPQTMRLMSDDCSAEQLKRALLESKTELIIASDPSSAHLEFNAERLRIIAPVVTVSWMDMGWKEHFRYIANIVQESERAERWLAEFEREEAAARQLISQTDAMHAVVSIVVIKPQQLLVYGARNAGYVIYHSLGLAPPERIRQQLERHGHKFHSLSIALSELPLFAGDKMLVIVFPDEEGSTAHADSIVQSDIWQSLPAVQNGQAFMLDQNDWIPYNPVSIQYQLRRAVKLFENNCTM</sequence>
<evidence type="ECO:0000256" key="2">
    <source>
        <dbReference type="ARBA" id="ARBA00023125"/>
    </source>
</evidence>
<dbReference type="InterPro" id="IPR018062">
    <property type="entry name" value="HTH_AraC-typ_CS"/>
</dbReference>
<evidence type="ECO:0000259" key="5">
    <source>
        <dbReference type="PROSITE" id="PS50983"/>
    </source>
</evidence>
<keyword evidence="1" id="KW-0805">Transcription regulation</keyword>
<evidence type="ECO:0000313" key="7">
    <source>
        <dbReference type="Proteomes" id="UP000683139"/>
    </source>
</evidence>
<name>A0A920CZV5_9BACL</name>
<dbReference type="PROSITE" id="PS00041">
    <property type="entry name" value="HTH_ARAC_FAMILY_1"/>
    <property type="match status" value="1"/>
</dbReference>
<dbReference type="RefSeq" id="WP_213517682.1">
    <property type="nucleotide sequence ID" value="NZ_BOSE01000007.1"/>
</dbReference>
<dbReference type="SUPFAM" id="SSF53807">
    <property type="entry name" value="Helical backbone' metal receptor"/>
    <property type="match status" value="1"/>
</dbReference>
<feature type="domain" description="HTH araC/xylS-type" evidence="4">
    <location>
        <begin position="175"/>
        <end position="273"/>
    </location>
</feature>
<evidence type="ECO:0000256" key="3">
    <source>
        <dbReference type="ARBA" id="ARBA00023163"/>
    </source>
</evidence>
<dbReference type="SMART" id="SM00342">
    <property type="entry name" value="HTH_ARAC"/>
    <property type="match status" value="1"/>
</dbReference>
<dbReference type="Gene3D" id="3.40.50.1980">
    <property type="entry name" value="Nitrogenase molybdenum iron protein domain"/>
    <property type="match status" value="2"/>
</dbReference>
<accession>A0A920CZV5</accession>
<evidence type="ECO:0000313" key="6">
    <source>
        <dbReference type="EMBL" id="GIP17873.1"/>
    </source>
</evidence>
<dbReference type="InterPro" id="IPR009057">
    <property type="entry name" value="Homeodomain-like_sf"/>
</dbReference>
<organism evidence="6 7">
    <name type="scientific">Paenibacillus montaniterrae</name>
    <dbReference type="NCBI Taxonomy" id="429341"/>
    <lineage>
        <taxon>Bacteria</taxon>
        <taxon>Bacillati</taxon>
        <taxon>Bacillota</taxon>
        <taxon>Bacilli</taxon>
        <taxon>Bacillales</taxon>
        <taxon>Paenibacillaceae</taxon>
        <taxon>Paenibacillus</taxon>
    </lineage>
</organism>
<reference evidence="6" key="1">
    <citation type="submission" date="2021-03" db="EMBL/GenBank/DDBJ databases">
        <title>Antimicrobial resistance genes in bacteria isolated from Japanese honey, and their potential for conferring macrolide and lincosamide resistance in the American foulbrood pathogen Paenibacillus larvae.</title>
        <authorList>
            <person name="Okamoto M."/>
            <person name="Kumagai M."/>
            <person name="Kanamori H."/>
            <person name="Takamatsu D."/>
        </authorList>
    </citation>
    <scope>NUCLEOTIDE SEQUENCE</scope>
    <source>
        <strain evidence="6">J40TS1</strain>
    </source>
</reference>
<dbReference type="SUPFAM" id="SSF46689">
    <property type="entry name" value="Homeodomain-like"/>
    <property type="match status" value="2"/>
</dbReference>
<dbReference type="AlphaFoldDB" id="A0A920CZV5"/>
<dbReference type="GO" id="GO:0043565">
    <property type="term" value="F:sequence-specific DNA binding"/>
    <property type="evidence" value="ECO:0007669"/>
    <property type="project" value="InterPro"/>
</dbReference>
<keyword evidence="3" id="KW-0804">Transcription</keyword>
<dbReference type="Gene3D" id="1.10.10.60">
    <property type="entry name" value="Homeodomain-like"/>
    <property type="match status" value="2"/>
</dbReference>
<dbReference type="InterPro" id="IPR018060">
    <property type="entry name" value="HTH_AraC"/>
</dbReference>
<dbReference type="InterPro" id="IPR002491">
    <property type="entry name" value="ABC_transptr_periplasmic_BD"/>
</dbReference>
<dbReference type="PROSITE" id="PS01124">
    <property type="entry name" value="HTH_ARAC_FAMILY_2"/>
    <property type="match status" value="1"/>
</dbReference>
<protein>
    <recommendedName>
        <fullName evidence="8">AraC family transcriptional regulator</fullName>
    </recommendedName>
</protein>
<dbReference type="PROSITE" id="PS50983">
    <property type="entry name" value="FE_B12_PBP"/>
    <property type="match status" value="1"/>
</dbReference>
<evidence type="ECO:0000256" key="1">
    <source>
        <dbReference type="ARBA" id="ARBA00023015"/>
    </source>
</evidence>
<gene>
    <name evidence="6" type="ORF">J40TS1_35150</name>
</gene>
<keyword evidence="7" id="KW-1185">Reference proteome</keyword>
<feature type="domain" description="Fe/B12 periplasmic-binding" evidence="5">
    <location>
        <begin position="277"/>
        <end position="549"/>
    </location>
</feature>
<dbReference type="PANTHER" id="PTHR43280">
    <property type="entry name" value="ARAC-FAMILY TRANSCRIPTIONAL REGULATOR"/>
    <property type="match status" value="1"/>
</dbReference>
<keyword evidence="2" id="KW-0238">DNA-binding</keyword>
<dbReference type="PANTHER" id="PTHR43280:SF30">
    <property type="entry name" value="MMSAB OPERON REGULATORY PROTEIN"/>
    <property type="match status" value="1"/>
</dbReference>